<keyword evidence="2" id="KW-0677">Repeat</keyword>
<proteinExistence type="predicted"/>
<dbReference type="InterPro" id="IPR001347">
    <property type="entry name" value="SIS_dom"/>
</dbReference>
<dbReference type="GO" id="GO:0006487">
    <property type="term" value="P:protein N-linked glycosylation"/>
    <property type="evidence" value="ECO:0007669"/>
    <property type="project" value="TreeGrafter"/>
</dbReference>
<dbReference type="InterPro" id="IPR046348">
    <property type="entry name" value="SIS_dom_sf"/>
</dbReference>
<dbReference type="PANTHER" id="PTHR10937">
    <property type="entry name" value="GLUCOSAMINE--FRUCTOSE-6-PHOSPHATE AMINOTRANSFERASE, ISOMERIZING"/>
    <property type="match status" value="1"/>
</dbReference>
<sequence length="380" mass="41859">MDNEKTVMLREIALQPDFVRDNIDEMLTYMRSVVADRDPGSLQHGFMIGCGDSYCAAIAVRQFMMKATGRLVEAVEALEFSRYLVEDLPANSFVFGVSNSGTVSRTIEGVRLARAKGAWTFAVTVSAENKLAQAAETLIRVNATPNIKELPNGTRVVTPGTVTYTASMLGLYVAAIAIGERIGHLDAAASKVLVEELHATAEAMRAADASTAALAREIAASFTPDRHTVFVGGGPNYATAYFAMAKWFESLTRPAHLSQLEEWAHEHYFMTRSNVDTFIILPPGPGRIRGLEQARAAREMESRVIIIAEEADAEARAAADIFFAMPTGIREVLTPFVYKLVFEYLSCEISKVQNVAFLGFNDRRRQEVNFRQIFHSAEMA</sequence>
<gene>
    <name evidence="4" type="ORF">GGR20_003603</name>
</gene>
<dbReference type="GO" id="GO:0016853">
    <property type="term" value="F:isomerase activity"/>
    <property type="evidence" value="ECO:0007669"/>
    <property type="project" value="UniProtKB-KW"/>
</dbReference>
<name>A0A7W6IRH8_9HYPH</name>
<protein>
    <submittedName>
        <fullName evidence="4">Glucosamine 6-phosphate synthetase-like amidotransferase/phosphosugar isomerase protein</fullName>
    </submittedName>
</protein>
<accession>A0A7W6IRH8</accession>
<dbReference type="EMBL" id="JACIEW010000013">
    <property type="protein sequence ID" value="MBB4053932.1"/>
    <property type="molecule type" value="Genomic_DNA"/>
</dbReference>
<dbReference type="PROSITE" id="PS51464">
    <property type="entry name" value="SIS"/>
    <property type="match status" value="1"/>
</dbReference>
<dbReference type="GO" id="GO:0097367">
    <property type="term" value="F:carbohydrate derivative binding"/>
    <property type="evidence" value="ECO:0007669"/>
    <property type="project" value="InterPro"/>
</dbReference>
<evidence type="ECO:0000313" key="4">
    <source>
        <dbReference type="EMBL" id="MBB4053932.1"/>
    </source>
</evidence>
<organism evidence="4 5">
    <name type="scientific">Devosia subaequoris</name>
    <dbReference type="NCBI Taxonomy" id="395930"/>
    <lineage>
        <taxon>Bacteria</taxon>
        <taxon>Pseudomonadati</taxon>
        <taxon>Pseudomonadota</taxon>
        <taxon>Alphaproteobacteria</taxon>
        <taxon>Hyphomicrobiales</taxon>
        <taxon>Devosiaceae</taxon>
        <taxon>Devosia</taxon>
    </lineage>
</organism>
<dbReference type="GO" id="GO:0004360">
    <property type="term" value="F:glutamine-fructose-6-phosphate transaminase (isomerizing) activity"/>
    <property type="evidence" value="ECO:0007669"/>
    <property type="project" value="TreeGrafter"/>
</dbReference>
<dbReference type="SUPFAM" id="SSF53697">
    <property type="entry name" value="SIS domain"/>
    <property type="match status" value="1"/>
</dbReference>
<dbReference type="InterPro" id="IPR035466">
    <property type="entry name" value="GlmS/AgaS_SIS"/>
</dbReference>
<reference evidence="4 5" key="1">
    <citation type="submission" date="2020-08" db="EMBL/GenBank/DDBJ databases">
        <title>Genomic Encyclopedia of Type Strains, Phase IV (KMG-IV): sequencing the most valuable type-strain genomes for metagenomic binning, comparative biology and taxonomic classification.</title>
        <authorList>
            <person name="Goeker M."/>
        </authorList>
    </citation>
    <scope>NUCLEOTIDE SEQUENCE [LARGE SCALE GENOMIC DNA]</scope>
    <source>
        <strain evidence="4 5">DSM 23447</strain>
    </source>
</reference>
<dbReference type="GO" id="GO:0006002">
    <property type="term" value="P:fructose 6-phosphate metabolic process"/>
    <property type="evidence" value="ECO:0007669"/>
    <property type="project" value="TreeGrafter"/>
</dbReference>
<evidence type="ECO:0000259" key="3">
    <source>
        <dbReference type="PROSITE" id="PS51464"/>
    </source>
</evidence>
<keyword evidence="4" id="KW-0808">Transferase</keyword>
<dbReference type="Pfam" id="PF01380">
    <property type="entry name" value="SIS"/>
    <property type="match status" value="1"/>
</dbReference>
<keyword evidence="1" id="KW-0032">Aminotransferase</keyword>
<dbReference type="RefSeq" id="WP_183312680.1">
    <property type="nucleotide sequence ID" value="NZ_JACIEW010000013.1"/>
</dbReference>
<keyword evidence="4" id="KW-0413">Isomerase</keyword>
<comment type="caution">
    <text evidence="4">The sequence shown here is derived from an EMBL/GenBank/DDBJ whole genome shotgun (WGS) entry which is preliminary data.</text>
</comment>
<dbReference type="Proteomes" id="UP000547011">
    <property type="component" value="Unassembled WGS sequence"/>
</dbReference>
<dbReference type="PANTHER" id="PTHR10937:SF17">
    <property type="entry name" value="GLUCOSAMINE-FRUCTOSE-6-PHOSPHATE AMINOTRANSFERASE"/>
    <property type="match status" value="1"/>
</dbReference>
<feature type="domain" description="SIS" evidence="3">
    <location>
        <begin position="34"/>
        <end position="184"/>
    </location>
</feature>
<keyword evidence="5" id="KW-1185">Reference proteome</keyword>
<evidence type="ECO:0000256" key="2">
    <source>
        <dbReference type="ARBA" id="ARBA00022737"/>
    </source>
</evidence>
<dbReference type="Gene3D" id="3.40.50.10490">
    <property type="entry name" value="Glucose-6-phosphate isomerase like protein, domain 1"/>
    <property type="match status" value="2"/>
</dbReference>
<dbReference type="GO" id="GO:0006047">
    <property type="term" value="P:UDP-N-acetylglucosamine metabolic process"/>
    <property type="evidence" value="ECO:0007669"/>
    <property type="project" value="TreeGrafter"/>
</dbReference>
<dbReference type="AlphaFoldDB" id="A0A7W6IRH8"/>
<evidence type="ECO:0000256" key="1">
    <source>
        <dbReference type="ARBA" id="ARBA00022576"/>
    </source>
</evidence>
<evidence type="ECO:0000313" key="5">
    <source>
        <dbReference type="Proteomes" id="UP000547011"/>
    </source>
</evidence>
<dbReference type="CDD" id="cd05008">
    <property type="entry name" value="SIS_GlmS_GlmD_1"/>
    <property type="match status" value="1"/>
</dbReference>